<dbReference type="SUPFAM" id="SSF56672">
    <property type="entry name" value="DNA/RNA polymerases"/>
    <property type="match status" value="1"/>
</dbReference>
<evidence type="ECO:0000256" key="13">
    <source>
        <dbReference type="ARBA" id="ARBA00023204"/>
    </source>
</evidence>
<dbReference type="EMBL" id="FUWG01000007">
    <property type="protein sequence ID" value="SJZ39236.1"/>
    <property type="molecule type" value="Genomic_DNA"/>
</dbReference>
<keyword evidence="10 15" id="KW-0460">Magnesium</keyword>
<evidence type="ECO:0000256" key="3">
    <source>
        <dbReference type="ARBA" id="ARBA00022457"/>
    </source>
</evidence>
<keyword evidence="7 15" id="KW-0235">DNA replication</keyword>
<evidence type="ECO:0000256" key="2">
    <source>
        <dbReference type="ARBA" id="ARBA00010945"/>
    </source>
</evidence>
<comment type="function">
    <text evidence="15">Poorly processive, error-prone DNA polymerase involved in untargeted mutagenesis. Copies undamaged DNA at stalled replication forks, which arise in vivo from mismatched or misaligned primer ends. These misaligned primers can be extended by PolIV. Exhibits no 3'-5' exonuclease (proofreading) activity. May be involved in translesional synthesis, in conjunction with the beta clamp from PolIII.</text>
</comment>
<keyword evidence="5 15" id="KW-0808">Transferase</keyword>
<dbReference type="InterPro" id="IPR043128">
    <property type="entry name" value="Rev_trsase/Diguanyl_cyclase"/>
</dbReference>
<evidence type="ECO:0000256" key="1">
    <source>
        <dbReference type="ARBA" id="ARBA00004496"/>
    </source>
</evidence>
<evidence type="ECO:0000313" key="19">
    <source>
        <dbReference type="Proteomes" id="UP000190423"/>
    </source>
</evidence>
<feature type="region of interest" description="Disordered" evidence="16">
    <location>
        <begin position="1035"/>
        <end position="1055"/>
    </location>
</feature>
<dbReference type="Gene3D" id="3.40.1170.60">
    <property type="match status" value="1"/>
</dbReference>
<feature type="binding site" evidence="15">
    <location>
        <position position="108"/>
    </location>
    <ligand>
        <name>Mg(2+)</name>
        <dbReference type="ChEBI" id="CHEBI:18420"/>
    </ligand>
</feature>
<dbReference type="GO" id="GO:0042276">
    <property type="term" value="P:error-prone translesion synthesis"/>
    <property type="evidence" value="ECO:0007669"/>
    <property type="project" value="TreeGrafter"/>
</dbReference>
<dbReference type="HAMAP" id="MF_01113">
    <property type="entry name" value="DNApol_IV"/>
    <property type="match status" value="1"/>
</dbReference>
<keyword evidence="4 15" id="KW-0963">Cytoplasm</keyword>
<sequence>MNVTGKCFLHVDMDAFFASVEQHDHPGWKGKPVIVGGLPAERRSVVSTASYEARKFGVHSAMPSVAAYRLCPQGIFTHCRMGRYSEISAQIMEILSQFSPDIQQLSIDEACIDITGTEKLFGPPEEIARKIKAQVAKKTGLTVSCGIAQTRYLSKIASEIKKPDGLFIVPPGTEEHFMMTLPLEKVWGIGKKTLERLHKAGFYTTKQIFEKQKELLCIAFGTGTGTFLYNAVRGLETESFSAPTHSVSNETTFPFDLTDRYTAETALMELCCNVYFRLLREKSYSRTVMVKIKYEDFSTVTVQETSGEYITSADDLYRRTCALFEKKADMTKGIRLLGVGAENVETEKAGGQQTLFDFGEKKKQAVENAILFLNEKHPEIKIKKARTLDIPKKQKITLFLLFLLSFFSNKTATAETPPSTANVSPGGAGTIALPSTLLTLPVEESPASLFDYTINDSRIEFLAKGWWQAEFSNTANFSFGSSAGSSSSVPVLKQEVDLSLWFMLNRQWYFKTSFADEFTKNTVAAGFYGKDNNPLREFKIANRGIIVPSGYSIDSFNLGIGGGENQAPGLQAHFQDTKNEMPKWKGDAAFRYDITEQKDAVFYGKNSVQTKKISLSNYVEGQFFVLPTQELTQAVSEIYVESKNGTYKDFSGRTYKKIPSDQYLIKSVQNLIIISKDAATYRTGGKLPSVAVSFSGGEDFVSACGTYSDETTFLGAVQSYFSSVSEVDLERYTCPLSETIDGKKVLVLQSSAGFSPFACANIYDCGLSSDADVIVASQYTEEQSSLYSAQTVDAQTTFVSDDFFYEKHTFASITRAETTGTDSFTKPQVRFPAADKNPQVYISPNSAQTDLVLLVKKYTPVSRYDIGTNVSAGSVKVYRNGLLDYGATYNQESGEVTLSTSVSDYDKIYITWNEDSAGTESGSVAAQISWLYNFNSRAAADISVSTVWPLSPYVTYAEYEKPVSGYAAISGGVSWNTEQLKLSNAAAASVNSVNTTGIYRLCAFDDAEPKTVYLGQNAGSFLPSGTAPCLNSRDFSSSKQLSPQENCTIESSSKDGLKDSGITGYKIPLEFSFSGIHSETPWSAINVNLSDGSSLTSATEFRIALKAENPSFTEYDVYLQLGIDTDDDPDIEYSTRIPTWNISDSGAENVSVSFQKDGSSANADGWQTVTVILTDSDRARLSAYSGLRLIAAGKNSDSDGTGSISIGPYEIISQGIFAKAESDFELTTSQEKDNSIKKSYDRNDDNYVQKVSWSYTGNGGESGRITAAKYLNEADISSYKKIQFSFRFDTEDYSSSAQENTMHADGNGGFTFILDRNAESIEENGKIAVKAVLSQSAFEPYLKNRGNSFHTMEIDIQNKKILIDGNTVSGSDSSVFINKNVVPSRMKIEFLPAVSKSDGEEENALSVIQKGTFTIDELILDGTSPYFLLQNTAKIEAEKKGTVISIGKVTLIQDASFSSRTDAGISLQTDGNKPGDKLLTNSTQAEVTVAGIQIHTEASLSSAEKNALSSAGHSVKTSAPLLGIFSADDGFLYYPADQSTEKTSSAALNLKRLHIPLAFSAANSFSDDRWAYRQSGTAKSALEFGGKSWSFSLTADADVSQKRTASSSCENSDKKNYFEEYCRAGRESFSAGKNDATSRNVKFSAKMLTKISPAALSPSINFQTEGKYACTTDTVFSDTTEAGAEIPFRIRKNSFSFKYKKEGGGKALCTQGGDYKNDAENLIEKLGERTYYFSAVPFYDLFSAALADEMRKTAANSAGNQLSYSGTYSFLWKRGLSAGIKDLLIPSSVDFSAARDIIITDTESDIYQLKATVLNTPFNLFGSQSRLRLFKWYKTDEFAFSLTGAVKIPASSPENTIFSISTYAQGGFYMNDSDVLKLAAQFKLETDTSWNTQYTALWKRRCKSSPVTYFIKLFCPQKAAEKISAIKLTRTDSLDFSLSFSDSTEKLTQKYEISHRLDATILSYLSIYLGASVSYTDVQDNAALLGITATIGGKLEF</sequence>
<feature type="compositionally biased region" description="Polar residues" evidence="16">
    <location>
        <begin position="1035"/>
        <end position="1051"/>
    </location>
</feature>
<comment type="catalytic activity">
    <reaction evidence="14 15">
        <text>DNA(n) + a 2'-deoxyribonucleoside 5'-triphosphate = DNA(n+1) + diphosphate</text>
        <dbReference type="Rhea" id="RHEA:22508"/>
        <dbReference type="Rhea" id="RHEA-COMP:17339"/>
        <dbReference type="Rhea" id="RHEA-COMP:17340"/>
        <dbReference type="ChEBI" id="CHEBI:33019"/>
        <dbReference type="ChEBI" id="CHEBI:61560"/>
        <dbReference type="ChEBI" id="CHEBI:173112"/>
        <dbReference type="EC" id="2.7.7.7"/>
    </reaction>
</comment>
<keyword evidence="8 15" id="KW-0479">Metal-binding</keyword>
<dbReference type="GO" id="GO:0006281">
    <property type="term" value="P:DNA repair"/>
    <property type="evidence" value="ECO:0007669"/>
    <property type="project" value="UniProtKB-UniRule"/>
</dbReference>
<dbReference type="Gene3D" id="3.30.1490.100">
    <property type="entry name" value="DNA polymerase, Y-family, little finger domain"/>
    <property type="match status" value="1"/>
</dbReference>
<feature type="active site" evidence="15">
    <location>
        <position position="109"/>
    </location>
</feature>
<dbReference type="GO" id="GO:0003684">
    <property type="term" value="F:damaged DNA binding"/>
    <property type="evidence" value="ECO:0007669"/>
    <property type="project" value="InterPro"/>
</dbReference>
<evidence type="ECO:0000256" key="15">
    <source>
        <dbReference type="HAMAP-Rule" id="MF_01113"/>
    </source>
</evidence>
<dbReference type="Pfam" id="PF00817">
    <property type="entry name" value="IMS"/>
    <property type="match status" value="1"/>
</dbReference>
<feature type="domain" description="UmuC" evidence="17">
    <location>
        <begin position="8"/>
        <end position="190"/>
    </location>
</feature>
<feature type="binding site" evidence="15">
    <location>
        <position position="12"/>
    </location>
    <ligand>
        <name>Mg(2+)</name>
        <dbReference type="ChEBI" id="CHEBI:18420"/>
    </ligand>
</feature>
<reference evidence="18 19" key="1">
    <citation type="submission" date="2017-02" db="EMBL/GenBank/DDBJ databases">
        <authorList>
            <person name="Peterson S.W."/>
        </authorList>
    </citation>
    <scope>NUCLEOTIDE SEQUENCE [LARGE SCALE GENOMIC DNA]</scope>
    <source>
        <strain evidence="18 19">ATCC BAA-908</strain>
    </source>
</reference>
<evidence type="ECO:0000256" key="16">
    <source>
        <dbReference type="SAM" id="MobiDB-lite"/>
    </source>
</evidence>
<feature type="site" description="Substrate discrimination" evidence="15">
    <location>
        <position position="17"/>
    </location>
</feature>
<evidence type="ECO:0000259" key="17">
    <source>
        <dbReference type="PROSITE" id="PS50173"/>
    </source>
</evidence>
<dbReference type="InterPro" id="IPR024728">
    <property type="entry name" value="PolY_HhH_motif"/>
</dbReference>
<keyword evidence="13 15" id="KW-0234">DNA repair</keyword>
<comment type="cofactor">
    <cofactor evidence="15">
        <name>Mg(2+)</name>
        <dbReference type="ChEBI" id="CHEBI:18420"/>
    </cofactor>
    <text evidence="15">Binds 2 magnesium ions per subunit.</text>
</comment>
<dbReference type="OrthoDB" id="9808813at2"/>
<evidence type="ECO:0000256" key="7">
    <source>
        <dbReference type="ARBA" id="ARBA00022705"/>
    </source>
</evidence>
<dbReference type="GO" id="GO:0003887">
    <property type="term" value="F:DNA-directed DNA polymerase activity"/>
    <property type="evidence" value="ECO:0007669"/>
    <property type="project" value="UniProtKB-UniRule"/>
</dbReference>
<dbReference type="PANTHER" id="PTHR11076:SF33">
    <property type="entry name" value="DNA POLYMERASE KAPPA"/>
    <property type="match status" value="1"/>
</dbReference>
<dbReference type="GO" id="GO:0006261">
    <property type="term" value="P:DNA-templated DNA replication"/>
    <property type="evidence" value="ECO:0007669"/>
    <property type="project" value="UniProtKB-UniRule"/>
</dbReference>
<dbReference type="CDD" id="cd03586">
    <property type="entry name" value="PolY_Pol_IV_kappa"/>
    <property type="match status" value="1"/>
</dbReference>
<dbReference type="GO" id="GO:0009432">
    <property type="term" value="P:SOS response"/>
    <property type="evidence" value="ECO:0007669"/>
    <property type="project" value="TreeGrafter"/>
</dbReference>
<evidence type="ECO:0000256" key="10">
    <source>
        <dbReference type="ARBA" id="ARBA00022842"/>
    </source>
</evidence>
<dbReference type="GO" id="GO:0005829">
    <property type="term" value="C:cytosol"/>
    <property type="evidence" value="ECO:0007669"/>
    <property type="project" value="TreeGrafter"/>
</dbReference>
<dbReference type="PANTHER" id="PTHR11076">
    <property type="entry name" value="DNA REPAIR POLYMERASE UMUC / TRANSFERASE FAMILY MEMBER"/>
    <property type="match status" value="1"/>
</dbReference>
<dbReference type="InterPro" id="IPR017961">
    <property type="entry name" value="DNA_pol_Y-fam_little_finger"/>
</dbReference>
<dbReference type="InterPro" id="IPR050116">
    <property type="entry name" value="DNA_polymerase-Y"/>
</dbReference>
<dbReference type="NCBIfam" id="NF002677">
    <property type="entry name" value="PRK02406.1"/>
    <property type="match status" value="1"/>
</dbReference>
<protein>
    <recommendedName>
        <fullName evidence="15">DNA polymerase IV</fullName>
        <shortName evidence="15">Pol IV</shortName>
        <ecNumber evidence="15">2.7.7.7</ecNumber>
    </recommendedName>
</protein>
<keyword evidence="11 15" id="KW-0239">DNA-directed DNA polymerase</keyword>
<dbReference type="EC" id="2.7.7.7" evidence="15"/>
<comment type="subcellular location">
    <subcellularLocation>
        <location evidence="1 15">Cytoplasm</location>
    </subcellularLocation>
</comment>
<evidence type="ECO:0000256" key="5">
    <source>
        <dbReference type="ARBA" id="ARBA00022679"/>
    </source>
</evidence>
<dbReference type="InterPro" id="IPR022880">
    <property type="entry name" value="DNApol_IV"/>
</dbReference>
<dbReference type="STRING" id="261392.SAMN02745149_01071"/>
<keyword evidence="9 15" id="KW-0227">DNA damage</keyword>
<dbReference type="PROSITE" id="PS50173">
    <property type="entry name" value="UMUC"/>
    <property type="match status" value="1"/>
</dbReference>
<gene>
    <name evidence="15" type="primary">dinB</name>
    <name evidence="18" type="ORF">SAMN02745149_01071</name>
</gene>
<name>A0A1T4KA25_TREPO</name>
<dbReference type="InterPro" id="IPR036775">
    <property type="entry name" value="DNA_pol_Y-fam_lit_finger_sf"/>
</dbReference>
<comment type="subunit">
    <text evidence="15">Monomer.</text>
</comment>
<dbReference type="Gene3D" id="1.10.150.20">
    <property type="entry name" value="5' to 3' exonuclease, C-terminal subdomain"/>
    <property type="match status" value="1"/>
</dbReference>
<evidence type="ECO:0000256" key="14">
    <source>
        <dbReference type="ARBA" id="ARBA00049244"/>
    </source>
</evidence>
<dbReference type="InterPro" id="IPR001126">
    <property type="entry name" value="UmuC"/>
</dbReference>
<evidence type="ECO:0000313" key="18">
    <source>
        <dbReference type="EMBL" id="SJZ39236.1"/>
    </source>
</evidence>
<comment type="similarity">
    <text evidence="2 15">Belongs to the DNA polymerase type-Y family.</text>
</comment>
<keyword evidence="3 15" id="KW-0515">Mutator protein</keyword>
<dbReference type="Pfam" id="PF11798">
    <property type="entry name" value="IMS_HHH"/>
    <property type="match status" value="1"/>
</dbReference>
<keyword evidence="6 15" id="KW-0548">Nucleotidyltransferase</keyword>
<evidence type="ECO:0000256" key="9">
    <source>
        <dbReference type="ARBA" id="ARBA00022763"/>
    </source>
</evidence>
<dbReference type="FunFam" id="3.40.1170.60:FF:000001">
    <property type="entry name" value="DNA polymerase IV"/>
    <property type="match status" value="1"/>
</dbReference>
<dbReference type="InterPro" id="IPR043502">
    <property type="entry name" value="DNA/RNA_pol_sf"/>
</dbReference>
<keyword evidence="19" id="KW-1185">Reference proteome</keyword>
<dbReference type="GO" id="GO:0000287">
    <property type="term" value="F:magnesium ion binding"/>
    <property type="evidence" value="ECO:0007669"/>
    <property type="project" value="UniProtKB-UniRule"/>
</dbReference>
<evidence type="ECO:0000256" key="11">
    <source>
        <dbReference type="ARBA" id="ARBA00022932"/>
    </source>
</evidence>
<evidence type="ECO:0000256" key="6">
    <source>
        <dbReference type="ARBA" id="ARBA00022695"/>
    </source>
</evidence>
<dbReference type="GeneID" id="87461418"/>
<keyword evidence="12 15" id="KW-0238">DNA-binding</keyword>
<dbReference type="SUPFAM" id="SSF100879">
    <property type="entry name" value="Lesion bypass DNA polymerase (Y-family), little finger domain"/>
    <property type="match status" value="1"/>
</dbReference>
<dbReference type="RefSeq" id="WP_078932990.1">
    <property type="nucleotide sequence ID" value="NZ_FUWG01000007.1"/>
</dbReference>
<evidence type="ECO:0000256" key="8">
    <source>
        <dbReference type="ARBA" id="ARBA00022723"/>
    </source>
</evidence>
<evidence type="ECO:0000256" key="4">
    <source>
        <dbReference type="ARBA" id="ARBA00022490"/>
    </source>
</evidence>
<dbReference type="Pfam" id="PF11799">
    <property type="entry name" value="IMS_C"/>
    <property type="match status" value="1"/>
</dbReference>
<dbReference type="Proteomes" id="UP000190423">
    <property type="component" value="Unassembled WGS sequence"/>
</dbReference>
<evidence type="ECO:0000256" key="12">
    <source>
        <dbReference type="ARBA" id="ARBA00023125"/>
    </source>
</evidence>
<accession>A0A1T4KA25</accession>
<organism evidence="18 19">
    <name type="scientific">Treponema porcinum</name>
    <dbReference type="NCBI Taxonomy" id="261392"/>
    <lineage>
        <taxon>Bacteria</taxon>
        <taxon>Pseudomonadati</taxon>
        <taxon>Spirochaetota</taxon>
        <taxon>Spirochaetia</taxon>
        <taxon>Spirochaetales</taxon>
        <taxon>Treponemataceae</taxon>
        <taxon>Treponema</taxon>
    </lineage>
</organism>
<dbReference type="Gene3D" id="3.30.70.270">
    <property type="match status" value="1"/>
</dbReference>
<proteinExistence type="inferred from homology"/>